<dbReference type="SUPFAM" id="SSF55205">
    <property type="entry name" value="EPT/RTPC-like"/>
    <property type="match status" value="1"/>
</dbReference>
<dbReference type="PANTHER" id="PTHR21090:SF5">
    <property type="entry name" value="PENTAFUNCTIONAL AROM POLYPEPTIDE"/>
    <property type="match status" value="1"/>
</dbReference>
<dbReference type="InterPro" id="IPR036968">
    <property type="entry name" value="Enolpyruvate_Tfrase_sf"/>
</dbReference>
<comment type="pathway">
    <text evidence="1">Metabolic intermediate biosynthesis; chorismate biosynthesis; chorismate from D-erythrose 4-phosphate and phosphoenolpyruvate: step 6/7.</text>
</comment>
<keyword evidence="6" id="KW-0057">Aromatic amino acid biosynthesis</keyword>
<keyword evidence="11" id="KW-1185">Reference proteome</keyword>
<feature type="domain" description="Enolpyruvate transferase" evidence="9">
    <location>
        <begin position="63"/>
        <end position="401"/>
    </location>
</feature>
<evidence type="ECO:0000256" key="7">
    <source>
        <dbReference type="ARBA" id="ARBA00030046"/>
    </source>
</evidence>
<evidence type="ECO:0000256" key="5">
    <source>
        <dbReference type="ARBA" id="ARBA00022679"/>
    </source>
</evidence>
<dbReference type="RefSeq" id="WP_346757782.1">
    <property type="nucleotide sequence ID" value="NZ_JAUJEB010000001.1"/>
</dbReference>
<evidence type="ECO:0000256" key="2">
    <source>
        <dbReference type="ARBA" id="ARBA00009948"/>
    </source>
</evidence>
<dbReference type="Pfam" id="PF00275">
    <property type="entry name" value="EPSP_synthase"/>
    <property type="match status" value="1"/>
</dbReference>
<dbReference type="PIRSF" id="PIRSF000505">
    <property type="entry name" value="EPSPS"/>
    <property type="match status" value="1"/>
</dbReference>
<comment type="similarity">
    <text evidence="2">Belongs to the EPSP synthase family.</text>
</comment>
<dbReference type="PROSITE" id="PS00885">
    <property type="entry name" value="EPSP_SYNTHASE_2"/>
    <property type="match status" value="1"/>
</dbReference>
<dbReference type="EMBL" id="JAUJEB010000001">
    <property type="protein sequence ID" value="MDN5212465.1"/>
    <property type="molecule type" value="Genomic_DNA"/>
</dbReference>
<reference evidence="10" key="1">
    <citation type="submission" date="2023-06" db="EMBL/GenBank/DDBJ databases">
        <title>Genomic of Agaribacillus aureum.</title>
        <authorList>
            <person name="Wang G."/>
        </authorList>
    </citation>
    <scope>NUCLEOTIDE SEQUENCE</scope>
    <source>
        <strain evidence="10">BMA12</strain>
    </source>
</reference>
<comment type="caution">
    <text evidence="10">The sequence shown here is derived from an EMBL/GenBank/DDBJ whole genome shotgun (WGS) entry which is preliminary data.</text>
</comment>
<dbReference type="Gene3D" id="3.65.10.10">
    <property type="entry name" value="Enolpyruvate transferase domain"/>
    <property type="match status" value="3"/>
</dbReference>
<evidence type="ECO:0000259" key="9">
    <source>
        <dbReference type="Pfam" id="PF00275"/>
    </source>
</evidence>
<gene>
    <name evidence="10" type="ORF">QQ020_10430</name>
</gene>
<sequence>MKTHKSCKISHTNHLNNLDVPLSSSKSESNRVLILNAFSKPQATIGNLSDARDTRTMQRLLSSQEEILDVLDAGTTMRFLIAYHAISQSKVTLTGTERMQQRPVKILADALKVLGAEIEYLREPGYPPILLKPFPGQKSTELEIRGDVSSQYISALLMISPVLPSGLTIHLTGKIMSRPYIEMTLSLMAHYGIKYDWQGNTIRIEPQAYKALDYTIESDWSGASYWFAMVALAEKAEIKLLNLREKSLQGDKAIVEVMDQLGVSGQFEEDGIVLSKKEHKNNVDIDFSHCPDLAQTVAVTCAAKGIGGTFSGLESLRIKETDRIAALQNELAKIGAQLTEPAPGEWQLIPGTRSGKYENLTFETYEDHRMAMALAPLATLGNVTIEDPIVVEKSYPGFWSHMAMAGFKIEMQD</sequence>
<evidence type="ECO:0000256" key="6">
    <source>
        <dbReference type="ARBA" id="ARBA00023141"/>
    </source>
</evidence>
<dbReference type="Proteomes" id="UP001172083">
    <property type="component" value="Unassembled WGS sequence"/>
</dbReference>
<evidence type="ECO:0000313" key="10">
    <source>
        <dbReference type="EMBL" id="MDN5212465.1"/>
    </source>
</evidence>
<name>A0ABT8L6P3_9BACT</name>
<evidence type="ECO:0000313" key="11">
    <source>
        <dbReference type="Proteomes" id="UP001172083"/>
    </source>
</evidence>
<keyword evidence="4" id="KW-0028">Amino-acid biosynthesis</keyword>
<comment type="catalytic activity">
    <reaction evidence="8">
        <text>3-phosphoshikimate + phosphoenolpyruvate = 5-O-(1-carboxyvinyl)-3-phosphoshikimate + phosphate</text>
        <dbReference type="Rhea" id="RHEA:21256"/>
        <dbReference type="ChEBI" id="CHEBI:43474"/>
        <dbReference type="ChEBI" id="CHEBI:57701"/>
        <dbReference type="ChEBI" id="CHEBI:58702"/>
        <dbReference type="ChEBI" id="CHEBI:145989"/>
        <dbReference type="EC" id="2.5.1.19"/>
    </reaction>
    <physiologicalReaction direction="left-to-right" evidence="8">
        <dbReference type="Rhea" id="RHEA:21257"/>
    </physiologicalReaction>
</comment>
<dbReference type="EC" id="2.5.1.19" evidence="3"/>
<dbReference type="InterPro" id="IPR013792">
    <property type="entry name" value="RNA3'P_cycl/enolpyr_Trfase_a/b"/>
</dbReference>
<evidence type="ECO:0000256" key="3">
    <source>
        <dbReference type="ARBA" id="ARBA00012450"/>
    </source>
</evidence>
<protein>
    <recommendedName>
        <fullName evidence="3">3-phosphoshikimate 1-carboxyvinyltransferase</fullName>
        <ecNumber evidence="3">2.5.1.19</ecNumber>
    </recommendedName>
    <alternativeName>
        <fullName evidence="7">5-enolpyruvylshikimate-3-phosphate synthase</fullName>
    </alternativeName>
</protein>
<keyword evidence="5" id="KW-0808">Transferase</keyword>
<organism evidence="10 11">
    <name type="scientific">Agaribacillus aureus</name>
    <dbReference type="NCBI Taxonomy" id="3051825"/>
    <lineage>
        <taxon>Bacteria</taxon>
        <taxon>Pseudomonadati</taxon>
        <taxon>Bacteroidota</taxon>
        <taxon>Cytophagia</taxon>
        <taxon>Cytophagales</taxon>
        <taxon>Splendidivirgaceae</taxon>
        <taxon>Agaribacillus</taxon>
    </lineage>
</organism>
<evidence type="ECO:0000256" key="1">
    <source>
        <dbReference type="ARBA" id="ARBA00004811"/>
    </source>
</evidence>
<evidence type="ECO:0000256" key="8">
    <source>
        <dbReference type="ARBA" id="ARBA00044633"/>
    </source>
</evidence>
<evidence type="ECO:0000256" key="4">
    <source>
        <dbReference type="ARBA" id="ARBA00022605"/>
    </source>
</evidence>
<dbReference type="CDD" id="cd01556">
    <property type="entry name" value="EPSP_synthase"/>
    <property type="match status" value="1"/>
</dbReference>
<dbReference type="PANTHER" id="PTHR21090">
    <property type="entry name" value="AROM/DEHYDROQUINATE SYNTHASE"/>
    <property type="match status" value="1"/>
</dbReference>
<proteinExistence type="inferred from homology"/>
<accession>A0ABT8L6P3</accession>
<dbReference type="InterPro" id="IPR023193">
    <property type="entry name" value="EPSP_synthase_CS"/>
</dbReference>
<dbReference type="InterPro" id="IPR001986">
    <property type="entry name" value="Enolpyruvate_Tfrase_dom"/>
</dbReference>
<dbReference type="InterPro" id="IPR006264">
    <property type="entry name" value="EPSP_synthase"/>
</dbReference>